<dbReference type="GO" id="GO:0004386">
    <property type="term" value="F:helicase activity"/>
    <property type="evidence" value="ECO:0007669"/>
    <property type="project" value="UniProtKB-KW"/>
</dbReference>
<keyword evidence="1" id="KW-0547">Nucleotide-binding</keyword>
<gene>
    <name evidence="1" type="ORF">CWM98_04670</name>
</gene>
<reference evidence="1 2" key="1">
    <citation type="submission" date="2017-11" db="EMBL/GenBank/DDBJ databases">
        <authorList>
            <person name="Han C.G."/>
        </authorList>
    </citation>
    <scope>NUCLEOTIDE SEQUENCE [LARGE SCALE GENOMIC DNA]</scope>
    <source>
        <strain evidence="1 2">A5</strain>
    </source>
</reference>
<keyword evidence="1" id="KW-0067">ATP-binding</keyword>
<organism evidence="1 2">
    <name type="scientific">Klebsiella variicola</name>
    <dbReference type="NCBI Taxonomy" id="244366"/>
    <lineage>
        <taxon>Bacteria</taxon>
        <taxon>Pseudomonadati</taxon>
        <taxon>Pseudomonadota</taxon>
        <taxon>Gammaproteobacteria</taxon>
        <taxon>Enterobacterales</taxon>
        <taxon>Enterobacteriaceae</taxon>
        <taxon>Klebsiella/Raoultella group</taxon>
        <taxon>Klebsiella</taxon>
        <taxon>Klebsiella pneumoniae complex</taxon>
    </lineage>
</organism>
<proteinExistence type="predicted"/>
<evidence type="ECO:0000313" key="2">
    <source>
        <dbReference type="Proteomes" id="UP000234473"/>
    </source>
</evidence>
<evidence type="ECO:0000313" key="1">
    <source>
        <dbReference type="EMBL" id="PLP48106.1"/>
    </source>
</evidence>
<comment type="caution">
    <text evidence="1">The sequence shown here is derived from an EMBL/GenBank/DDBJ whole genome shotgun (WGS) entry which is preliminary data.</text>
</comment>
<dbReference type="AlphaFoldDB" id="A0A2N5AL90"/>
<sequence>LLQDSNWLWQRFMEAPAQYYFHRTQKCFYLRKELNNDIDLLMDGKFNHLLYSALTDVSDKDYDITDLCNEMISKGMLKRTYSGEPVIAISVALKRRIADELGIDITQLQKIMLMHFDFYSKTGVDYILPNSERMHNQMVDKDE</sequence>
<accession>A0A2N5AL90</accession>
<dbReference type="EMBL" id="PICB01000137">
    <property type="protein sequence ID" value="PLP48106.1"/>
    <property type="molecule type" value="Genomic_DNA"/>
</dbReference>
<name>A0A2N5AL90_KLEVA</name>
<dbReference type="Proteomes" id="UP000234473">
    <property type="component" value="Unassembled WGS sequence"/>
</dbReference>
<protein>
    <submittedName>
        <fullName evidence="1">DNA helicase</fullName>
    </submittedName>
</protein>
<reference evidence="1 2" key="2">
    <citation type="submission" date="2018-01" db="EMBL/GenBank/DDBJ databases">
        <title>Genomic study of Klebsiella pneumoniae.</title>
        <authorList>
            <person name="Yang Y."/>
            <person name="Bicalho R."/>
        </authorList>
    </citation>
    <scope>NUCLEOTIDE SEQUENCE [LARGE SCALE GENOMIC DNA]</scope>
    <source>
        <strain evidence="1 2">A5</strain>
    </source>
</reference>
<keyword evidence="1" id="KW-0347">Helicase</keyword>
<keyword evidence="1" id="KW-0378">Hydrolase</keyword>
<feature type="non-terminal residue" evidence="1">
    <location>
        <position position="1"/>
    </location>
</feature>